<organism evidence="3 4">
    <name type="scientific">Orbilia blumenaviensis</name>
    <dbReference type="NCBI Taxonomy" id="1796055"/>
    <lineage>
        <taxon>Eukaryota</taxon>
        <taxon>Fungi</taxon>
        <taxon>Dikarya</taxon>
        <taxon>Ascomycota</taxon>
        <taxon>Pezizomycotina</taxon>
        <taxon>Orbiliomycetes</taxon>
        <taxon>Orbiliales</taxon>
        <taxon>Orbiliaceae</taxon>
        <taxon>Orbilia</taxon>
    </lineage>
</organism>
<comment type="caution">
    <text evidence="3">The sequence shown here is derived from an EMBL/GenBank/DDBJ whole genome shotgun (WGS) entry which is preliminary data.</text>
</comment>
<feature type="region of interest" description="Disordered" evidence="2">
    <location>
        <begin position="378"/>
        <end position="397"/>
    </location>
</feature>
<sequence length="409" mass="46346">MPKEKGKKHKEILKCSRCRLDKQKCLPEGRVWPGTKCNRCQEHGYQCSQPLSARNEKIEREAEEEDLIRPQAKLAHSSKSSRRFHEQDDHIPTLSSTSTSPLLQRPETDDHNAVRNSALAMLYAPKRSPMPIIREPPAYRIIDSNSARLQERFSNFWGSPVTFSSMCSPQFAKTISTLFHVDSQQIALMDDMTGNAVMAFSAGDAALTQSPHWPVFTKMTHFHAMRAMTLLRDRLRSTWPHLNDASVVLTAFNLFCYGLCVSDSSILQFMTAIIQAYHKYNSGFPLNAEIATGDNGFWIVRLFMANNPDDRGLIMRNDTNTFEREREMFEDRSGFYSSHQKRRGSSPDQPTTPILFSNVDPMVSSTVSDIAAEVHVPVNPSSPYSSPPSSSPYDTDSIFIEPDEKIWNM</sequence>
<feature type="compositionally biased region" description="Low complexity" evidence="2">
    <location>
        <begin position="92"/>
        <end position="103"/>
    </location>
</feature>
<feature type="region of interest" description="Disordered" evidence="2">
    <location>
        <begin position="59"/>
        <end position="110"/>
    </location>
</feature>
<dbReference type="CDD" id="cd00067">
    <property type="entry name" value="GAL4"/>
    <property type="match status" value="1"/>
</dbReference>
<reference evidence="3 4" key="1">
    <citation type="submission" date="2019-10" db="EMBL/GenBank/DDBJ databases">
        <authorList>
            <person name="Palmer J.M."/>
        </authorList>
    </citation>
    <scope>NUCLEOTIDE SEQUENCE [LARGE SCALE GENOMIC DNA]</scope>
    <source>
        <strain evidence="3 4">TWF730</strain>
    </source>
</reference>
<dbReference type="InterPro" id="IPR036864">
    <property type="entry name" value="Zn2-C6_fun-type_DNA-bd_sf"/>
</dbReference>
<accession>A0AAV9V360</accession>
<dbReference type="EMBL" id="JAVHNS010000005">
    <property type="protein sequence ID" value="KAK6353869.1"/>
    <property type="molecule type" value="Genomic_DNA"/>
</dbReference>
<dbReference type="GO" id="GO:0008270">
    <property type="term" value="F:zinc ion binding"/>
    <property type="evidence" value="ECO:0007669"/>
    <property type="project" value="InterPro"/>
</dbReference>
<gene>
    <name evidence="3" type="ORF">TWF730_008291</name>
</gene>
<dbReference type="InterPro" id="IPR001138">
    <property type="entry name" value="Zn2Cys6_DnaBD"/>
</dbReference>
<protein>
    <recommendedName>
        <fullName evidence="5">Zn(2)-C6 fungal-type domain-containing protein</fullName>
    </recommendedName>
</protein>
<name>A0AAV9V360_9PEZI</name>
<keyword evidence="4" id="KW-1185">Reference proteome</keyword>
<proteinExistence type="predicted"/>
<evidence type="ECO:0000313" key="3">
    <source>
        <dbReference type="EMBL" id="KAK6353869.1"/>
    </source>
</evidence>
<evidence type="ECO:0000256" key="2">
    <source>
        <dbReference type="SAM" id="MobiDB-lite"/>
    </source>
</evidence>
<evidence type="ECO:0000256" key="1">
    <source>
        <dbReference type="ARBA" id="ARBA00023242"/>
    </source>
</evidence>
<dbReference type="Proteomes" id="UP001373714">
    <property type="component" value="Unassembled WGS sequence"/>
</dbReference>
<keyword evidence="1" id="KW-0539">Nucleus</keyword>
<evidence type="ECO:0008006" key="5">
    <source>
        <dbReference type="Google" id="ProtNLM"/>
    </source>
</evidence>
<dbReference type="SUPFAM" id="SSF57701">
    <property type="entry name" value="Zn2/Cys6 DNA-binding domain"/>
    <property type="match status" value="1"/>
</dbReference>
<evidence type="ECO:0000313" key="4">
    <source>
        <dbReference type="Proteomes" id="UP001373714"/>
    </source>
</evidence>
<dbReference type="GO" id="GO:0000981">
    <property type="term" value="F:DNA-binding transcription factor activity, RNA polymerase II-specific"/>
    <property type="evidence" value="ECO:0007669"/>
    <property type="project" value="InterPro"/>
</dbReference>
<dbReference type="AlphaFoldDB" id="A0AAV9V360"/>
<feature type="region of interest" description="Disordered" evidence="2">
    <location>
        <begin position="333"/>
        <end position="353"/>
    </location>
</feature>